<gene>
    <name evidence="2" type="ORF">ERS852476_01952</name>
</gene>
<dbReference type="Gene3D" id="2.60.40.10">
    <property type="entry name" value="Immunoglobulins"/>
    <property type="match status" value="1"/>
</dbReference>
<dbReference type="AlphaFoldDB" id="A0A174CL58"/>
<accession>A0A174CL58</accession>
<dbReference type="InterPro" id="IPR003961">
    <property type="entry name" value="FN3_dom"/>
</dbReference>
<dbReference type="Proteomes" id="UP000095645">
    <property type="component" value="Unassembled WGS sequence"/>
</dbReference>
<dbReference type="InterPro" id="IPR036116">
    <property type="entry name" value="FN3_sf"/>
</dbReference>
<sequence>MKKKKWILVITSILMMLLACTQIHAATVKAPANIKVTASKKASISIKWSKVSNASGYEIWRANSAKGNYSKIKTIKTKNTTSYANKKLSAGHYYYKVRAYKTVNGKTIYSNFSRYSGTTVKVLNLMKNLPPLSPSYVGKYSTIINKIGGMHKKSNSGYPSFYAAGNKMIIGVNYNAKYSKNQKYVYICNRGNYGVGIGGMQLGMTLSKATAILNKNGLRSFNNPTVFWWGNAASITLTIKNNIVTGFTYACAPTCD</sequence>
<feature type="chain" id="PRO_5008019329" description="Fibronectin type-III domain-containing protein" evidence="1">
    <location>
        <begin position="26"/>
        <end position="256"/>
    </location>
</feature>
<evidence type="ECO:0000256" key="1">
    <source>
        <dbReference type="SAM" id="SignalP"/>
    </source>
</evidence>
<evidence type="ECO:0008006" key="4">
    <source>
        <dbReference type="Google" id="ProtNLM"/>
    </source>
</evidence>
<reference evidence="2 3" key="1">
    <citation type="submission" date="2015-09" db="EMBL/GenBank/DDBJ databases">
        <authorList>
            <consortium name="Pathogen Informatics"/>
        </authorList>
    </citation>
    <scope>NUCLEOTIDE SEQUENCE [LARGE SCALE GENOMIC DNA]</scope>
    <source>
        <strain evidence="2 3">2789STDY5834861</strain>
    </source>
</reference>
<evidence type="ECO:0000313" key="2">
    <source>
        <dbReference type="EMBL" id="CUO12326.1"/>
    </source>
</evidence>
<dbReference type="RefSeq" id="WP_055058106.1">
    <property type="nucleotide sequence ID" value="NZ_CYZP01000015.1"/>
</dbReference>
<evidence type="ECO:0000313" key="3">
    <source>
        <dbReference type="Proteomes" id="UP000095645"/>
    </source>
</evidence>
<protein>
    <recommendedName>
        <fullName evidence="4">Fibronectin type-III domain-containing protein</fullName>
    </recommendedName>
</protein>
<organism evidence="2 3">
    <name type="scientific">Blautia obeum</name>
    <dbReference type="NCBI Taxonomy" id="40520"/>
    <lineage>
        <taxon>Bacteria</taxon>
        <taxon>Bacillati</taxon>
        <taxon>Bacillota</taxon>
        <taxon>Clostridia</taxon>
        <taxon>Lachnospirales</taxon>
        <taxon>Lachnospiraceae</taxon>
        <taxon>Blautia</taxon>
    </lineage>
</organism>
<dbReference type="InterPro" id="IPR013783">
    <property type="entry name" value="Ig-like_fold"/>
</dbReference>
<dbReference type="PROSITE" id="PS51257">
    <property type="entry name" value="PROKAR_LIPOPROTEIN"/>
    <property type="match status" value="1"/>
</dbReference>
<name>A0A174CL58_9FIRM</name>
<keyword evidence="1" id="KW-0732">Signal</keyword>
<proteinExistence type="predicted"/>
<dbReference type="EMBL" id="CYZP01000015">
    <property type="protein sequence ID" value="CUO12326.1"/>
    <property type="molecule type" value="Genomic_DNA"/>
</dbReference>
<dbReference type="SUPFAM" id="SSF49265">
    <property type="entry name" value="Fibronectin type III"/>
    <property type="match status" value="1"/>
</dbReference>
<dbReference type="CDD" id="cd00063">
    <property type="entry name" value="FN3"/>
    <property type="match status" value="1"/>
</dbReference>
<feature type="signal peptide" evidence="1">
    <location>
        <begin position="1"/>
        <end position="25"/>
    </location>
</feature>